<dbReference type="InterPro" id="IPR000182">
    <property type="entry name" value="GNAT_dom"/>
</dbReference>
<sequence length="146" mass="15532">MKFDIRPAVPSDLPSILNLLQESGLPFQDVDLARLRRFLVADAGSGIAGCVGLECHAADALLRSLAVQPAVRHAGLGSLLAAAIEEEARGIGVTSLYLLTMTAADFFARRGYRVVARTSAPQSLQQTTEFAGLCPSQAVCLHKRLT</sequence>
<evidence type="ECO:0000313" key="4">
    <source>
        <dbReference type="EMBL" id="RJF97066.1"/>
    </source>
</evidence>
<evidence type="ECO:0000313" key="5">
    <source>
        <dbReference type="Proteomes" id="UP000285190"/>
    </source>
</evidence>
<organism evidence="4 5">
    <name type="scientific">Noviherbaspirillum cavernae</name>
    <dbReference type="NCBI Taxonomy" id="2320862"/>
    <lineage>
        <taxon>Bacteria</taxon>
        <taxon>Pseudomonadati</taxon>
        <taxon>Pseudomonadota</taxon>
        <taxon>Betaproteobacteria</taxon>
        <taxon>Burkholderiales</taxon>
        <taxon>Oxalobacteraceae</taxon>
        <taxon>Noviherbaspirillum</taxon>
    </lineage>
</organism>
<dbReference type="GO" id="GO:0016747">
    <property type="term" value="F:acyltransferase activity, transferring groups other than amino-acyl groups"/>
    <property type="evidence" value="ECO:0007669"/>
    <property type="project" value="InterPro"/>
</dbReference>
<dbReference type="Proteomes" id="UP000285190">
    <property type="component" value="Unassembled WGS sequence"/>
</dbReference>
<dbReference type="RefSeq" id="WP_119743199.1">
    <property type="nucleotide sequence ID" value="NZ_QYUN01000003.1"/>
</dbReference>
<evidence type="ECO:0000256" key="1">
    <source>
        <dbReference type="ARBA" id="ARBA00022679"/>
    </source>
</evidence>
<protein>
    <submittedName>
        <fullName evidence="4">GNAT family N-acetyltransferase</fullName>
    </submittedName>
</protein>
<dbReference type="OrthoDB" id="5197788at2"/>
<feature type="domain" description="N-acetyltransferase" evidence="3">
    <location>
        <begin position="3"/>
        <end position="146"/>
    </location>
</feature>
<dbReference type="Pfam" id="PF13508">
    <property type="entry name" value="Acetyltransf_7"/>
    <property type="match status" value="1"/>
</dbReference>
<dbReference type="PROSITE" id="PS51186">
    <property type="entry name" value="GNAT"/>
    <property type="match status" value="1"/>
</dbReference>
<dbReference type="NCBIfam" id="NF040501">
    <property type="entry name" value="resist_ArsN2"/>
    <property type="match status" value="1"/>
</dbReference>
<dbReference type="InterPro" id="IPR050832">
    <property type="entry name" value="Bact_Acetyltransf"/>
</dbReference>
<comment type="caution">
    <text evidence="4">The sequence shown here is derived from an EMBL/GenBank/DDBJ whole genome shotgun (WGS) entry which is preliminary data.</text>
</comment>
<reference evidence="4 5" key="1">
    <citation type="submission" date="2018-09" db="EMBL/GenBank/DDBJ databases">
        <authorList>
            <person name="Zhu H."/>
        </authorList>
    </citation>
    <scope>NUCLEOTIDE SEQUENCE [LARGE SCALE GENOMIC DNA]</scope>
    <source>
        <strain evidence="4 5">K2R10-39</strain>
    </source>
</reference>
<accession>A0A418WWH4</accession>
<keyword evidence="2" id="KW-0012">Acyltransferase</keyword>
<dbReference type="InterPro" id="IPR016181">
    <property type="entry name" value="Acyl_CoA_acyltransferase"/>
</dbReference>
<dbReference type="Gene3D" id="3.40.630.30">
    <property type="match status" value="1"/>
</dbReference>
<evidence type="ECO:0000256" key="2">
    <source>
        <dbReference type="ARBA" id="ARBA00023315"/>
    </source>
</evidence>
<dbReference type="AlphaFoldDB" id="A0A418WWH4"/>
<name>A0A418WWH4_9BURK</name>
<keyword evidence="5" id="KW-1185">Reference proteome</keyword>
<evidence type="ECO:0000259" key="3">
    <source>
        <dbReference type="PROSITE" id="PS51186"/>
    </source>
</evidence>
<dbReference type="CDD" id="cd04301">
    <property type="entry name" value="NAT_SF"/>
    <property type="match status" value="1"/>
</dbReference>
<gene>
    <name evidence="4" type="ORF">D3870_20795</name>
</gene>
<dbReference type="SUPFAM" id="SSF55729">
    <property type="entry name" value="Acyl-CoA N-acyltransferases (Nat)"/>
    <property type="match status" value="1"/>
</dbReference>
<keyword evidence="1 4" id="KW-0808">Transferase</keyword>
<dbReference type="PANTHER" id="PTHR43877">
    <property type="entry name" value="AMINOALKYLPHOSPHONATE N-ACETYLTRANSFERASE-RELATED-RELATED"/>
    <property type="match status" value="1"/>
</dbReference>
<dbReference type="EMBL" id="QYUN01000003">
    <property type="protein sequence ID" value="RJF97066.1"/>
    <property type="molecule type" value="Genomic_DNA"/>
</dbReference>
<proteinExistence type="predicted"/>